<dbReference type="AlphaFoldDB" id="A0A6A5VQF2"/>
<evidence type="ECO:0000313" key="2">
    <source>
        <dbReference type="Proteomes" id="UP000800036"/>
    </source>
</evidence>
<gene>
    <name evidence="1" type="ORF">BU23DRAFT_647781</name>
</gene>
<keyword evidence="2" id="KW-1185">Reference proteome</keyword>
<sequence length="270" mass="30192">MIRITAAAPKVSVETDEITREQQIAQALAHLAGARSRFFNRTDYARTMAKRRKLATTQAATRAAGERAKPDFKKVSYSPLALKANIIKTGQKAFKKTGADTVFQSVTRLILANEEAIKNVDSQGLRDFFAQVNCLEAYMCCVNKTEPINKPLRRRVWEVYLQNNYDARGLARPASMWTAISEFNDNVLADDALAEVAHGDKVTVFLKLLRYISRTPLNKKPGTNPHLMSRGTRRTKHTPVAYTADEQAHLTLGSLVPSPLLISRARHIRS</sequence>
<reference evidence="1" key="1">
    <citation type="journal article" date="2020" name="Stud. Mycol.">
        <title>101 Dothideomycetes genomes: a test case for predicting lifestyles and emergence of pathogens.</title>
        <authorList>
            <person name="Haridas S."/>
            <person name="Albert R."/>
            <person name="Binder M."/>
            <person name="Bloem J."/>
            <person name="Labutti K."/>
            <person name="Salamov A."/>
            <person name="Andreopoulos B."/>
            <person name="Baker S."/>
            <person name="Barry K."/>
            <person name="Bills G."/>
            <person name="Bluhm B."/>
            <person name="Cannon C."/>
            <person name="Castanera R."/>
            <person name="Culley D."/>
            <person name="Daum C."/>
            <person name="Ezra D."/>
            <person name="Gonzalez J."/>
            <person name="Henrissat B."/>
            <person name="Kuo A."/>
            <person name="Liang C."/>
            <person name="Lipzen A."/>
            <person name="Lutzoni F."/>
            <person name="Magnuson J."/>
            <person name="Mondo S."/>
            <person name="Nolan M."/>
            <person name="Ohm R."/>
            <person name="Pangilinan J."/>
            <person name="Park H.-J."/>
            <person name="Ramirez L."/>
            <person name="Alfaro M."/>
            <person name="Sun H."/>
            <person name="Tritt A."/>
            <person name="Yoshinaga Y."/>
            <person name="Zwiers L.-H."/>
            <person name="Turgeon B."/>
            <person name="Goodwin S."/>
            <person name="Spatafora J."/>
            <person name="Crous P."/>
            <person name="Grigoriev I."/>
        </authorList>
    </citation>
    <scope>NUCLEOTIDE SEQUENCE</scope>
    <source>
        <strain evidence="1">CBS 107.79</strain>
    </source>
</reference>
<protein>
    <submittedName>
        <fullName evidence="1">Uncharacterized protein</fullName>
    </submittedName>
</protein>
<dbReference type="EMBL" id="ML976659">
    <property type="protein sequence ID" value="KAF1979028.1"/>
    <property type="molecule type" value="Genomic_DNA"/>
</dbReference>
<proteinExistence type="predicted"/>
<dbReference type="Proteomes" id="UP000800036">
    <property type="component" value="Unassembled WGS sequence"/>
</dbReference>
<organism evidence="1 2">
    <name type="scientific">Bimuria novae-zelandiae CBS 107.79</name>
    <dbReference type="NCBI Taxonomy" id="1447943"/>
    <lineage>
        <taxon>Eukaryota</taxon>
        <taxon>Fungi</taxon>
        <taxon>Dikarya</taxon>
        <taxon>Ascomycota</taxon>
        <taxon>Pezizomycotina</taxon>
        <taxon>Dothideomycetes</taxon>
        <taxon>Pleosporomycetidae</taxon>
        <taxon>Pleosporales</taxon>
        <taxon>Massarineae</taxon>
        <taxon>Didymosphaeriaceae</taxon>
        <taxon>Bimuria</taxon>
    </lineage>
</organism>
<name>A0A6A5VQF2_9PLEO</name>
<evidence type="ECO:0000313" key="1">
    <source>
        <dbReference type="EMBL" id="KAF1979028.1"/>
    </source>
</evidence>
<accession>A0A6A5VQF2</accession>